<keyword evidence="3" id="KW-1185">Reference proteome</keyword>
<dbReference type="AlphaFoldDB" id="A0A4R6VED4"/>
<evidence type="ECO:0000259" key="1">
    <source>
        <dbReference type="Pfam" id="PF14062"/>
    </source>
</evidence>
<dbReference type="EMBL" id="SNYO01000003">
    <property type="protein sequence ID" value="TDQ61173.1"/>
    <property type="molecule type" value="Genomic_DNA"/>
</dbReference>
<dbReference type="Pfam" id="PF14062">
    <property type="entry name" value="DUF4253"/>
    <property type="match status" value="1"/>
</dbReference>
<comment type="caution">
    <text evidence="2">The sequence shown here is derived from an EMBL/GenBank/DDBJ whole genome shotgun (WGS) entry which is preliminary data.</text>
</comment>
<dbReference type="OrthoDB" id="7839592at2"/>
<evidence type="ECO:0000313" key="2">
    <source>
        <dbReference type="EMBL" id="TDQ61173.1"/>
    </source>
</evidence>
<feature type="domain" description="DUF4253" evidence="1">
    <location>
        <begin position="125"/>
        <end position="236"/>
    </location>
</feature>
<reference evidence="2 3" key="1">
    <citation type="submission" date="2019-03" db="EMBL/GenBank/DDBJ databases">
        <title>Genomic Encyclopedia of Type Strains, Phase IV (KMG-IV): sequencing the most valuable type-strain genomes for metagenomic binning, comparative biology and taxonomic classification.</title>
        <authorList>
            <person name="Goeker M."/>
        </authorList>
    </citation>
    <scope>NUCLEOTIDE SEQUENCE [LARGE SCALE GENOMIC DNA]</scope>
    <source>
        <strain evidence="2 3">DSM 45775</strain>
    </source>
</reference>
<accession>A0A4R6VED4</accession>
<dbReference type="InterPro" id="IPR025349">
    <property type="entry name" value="DUF4253"/>
</dbReference>
<sequence>MTTSDLSSSDAVQLLSDGTPSVYDDLLRHARAEDCAPVWLAGADCRLGVMPVPDDPVGAIGAYDPYRVLAEWWPGPCPEGCTCLEPFLGELPELTRSGEEDRSTSPRTFREAAAMAEQAAAWGHLALVRVSRPADIPAVVGWGGACNYPHQDNVRLSAVLRSWEERFGAVLSVMTTSTLELSVAFPPTTQEEAELVASEHFAFCPDQVDPQNGVVYTPRSYGEKIRSATRWRFWWD</sequence>
<organism evidence="2 3">
    <name type="scientific">Actinomycetospora succinea</name>
    <dbReference type="NCBI Taxonomy" id="663603"/>
    <lineage>
        <taxon>Bacteria</taxon>
        <taxon>Bacillati</taxon>
        <taxon>Actinomycetota</taxon>
        <taxon>Actinomycetes</taxon>
        <taxon>Pseudonocardiales</taxon>
        <taxon>Pseudonocardiaceae</taxon>
        <taxon>Actinomycetospora</taxon>
    </lineage>
</organism>
<dbReference type="RefSeq" id="WP_133826956.1">
    <property type="nucleotide sequence ID" value="NZ_BAABHR010000052.1"/>
</dbReference>
<name>A0A4R6VED4_9PSEU</name>
<evidence type="ECO:0000313" key="3">
    <source>
        <dbReference type="Proteomes" id="UP000295705"/>
    </source>
</evidence>
<protein>
    <submittedName>
        <fullName evidence="2">Uncharacterized protein DUF4253</fullName>
    </submittedName>
</protein>
<proteinExistence type="predicted"/>
<dbReference type="Proteomes" id="UP000295705">
    <property type="component" value="Unassembled WGS sequence"/>
</dbReference>
<gene>
    <name evidence="2" type="ORF">EV188_103680</name>
</gene>